<reference evidence="3" key="1">
    <citation type="submission" date="2020-09" db="EMBL/GenBank/DDBJ databases">
        <title>Draft Genome Sequence of Paenibacillus sp. WST5.</title>
        <authorList>
            <person name="Bao Z."/>
        </authorList>
    </citation>
    <scope>NUCLEOTIDE SEQUENCE</scope>
    <source>
        <strain evidence="3">WST5</strain>
    </source>
</reference>
<dbReference type="AlphaFoldDB" id="A0A926QIQ6"/>
<feature type="domain" description="SLH" evidence="2">
    <location>
        <begin position="631"/>
        <end position="691"/>
    </location>
</feature>
<dbReference type="PROSITE" id="PS51272">
    <property type="entry name" value="SLH"/>
    <property type="match status" value="3"/>
</dbReference>
<organism evidence="3 4">
    <name type="scientific">Paenibacillus sedimenti</name>
    <dbReference type="NCBI Taxonomy" id="2770274"/>
    <lineage>
        <taxon>Bacteria</taxon>
        <taxon>Bacillati</taxon>
        <taxon>Bacillota</taxon>
        <taxon>Bacilli</taxon>
        <taxon>Bacillales</taxon>
        <taxon>Paenibacillaceae</taxon>
        <taxon>Paenibacillus</taxon>
    </lineage>
</organism>
<proteinExistence type="predicted"/>
<dbReference type="EMBL" id="JACVVD010000002">
    <property type="protein sequence ID" value="MBD0379587.1"/>
    <property type="molecule type" value="Genomic_DNA"/>
</dbReference>
<sequence>MRDPKQINLDLLKDNGETVTLTTYNYNTVSPRYDNQNRPFNTVTFDETIGFAPTKLTIRDEDASRDIISYPNITDATRIGYSFANNLELGIYRMKGSHHFSTVTASTYLSAGAKLFTFTPQQHALPAYSAVPLKGMYFYLPSSGGDFVALKKENTEESDFIVTDKTLGQNVPLTYAGPSRSGSVTQIVYSSYVMLIQPQTPFQVDHEYELSLSSTSSGNEILMPAPGKYTVSALLGDIYTGSSYPFLTNYVNSINFFYTEIGQSASTTTPTESGSEQSNGGEGTTPSASGPVAGTTGNTSTTGNAEPTKADKLLQEMAAAKDSMVTLSVPDFKDSADIRFSGQALSDALAKAPNGKIAIQSEQIGYELPIRILNLPSLIDALGVKKPEEIQFTVHLNKTATLPELAKSFSEHGLQSISDTYSFEVFAEANGKKVEVNSFSDTYVSRYVQLNGSINKNEASVVMIDPVTKAYSFVPALFVTENGKTIVTIKRNGNSEYTVVSGKKSFNDLNNHWSQADVELLATKLIVNGTSDSQFTPDQQITRAQFTALLVRGLGLKDENISPEFKDVKASDWFAGAVSTGVKVGLVSGYENNTFSPEAPITRQEMAVMLSRAAKFAGQPITLKSTSSDLLNGFKDREKIQAWALNEIAEAVQAGFVRGMGDSGFVPGEKATRAQAAVTVKRLLDYLKFIN</sequence>
<feature type="domain" description="SLH" evidence="2">
    <location>
        <begin position="501"/>
        <end position="560"/>
    </location>
</feature>
<evidence type="ECO:0000259" key="2">
    <source>
        <dbReference type="PROSITE" id="PS51272"/>
    </source>
</evidence>
<gene>
    <name evidence="3" type="ORF">ICC18_05620</name>
</gene>
<name>A0A926QIQ6_9BACL</name>
<dbReference type="Pfam" id="PF00395">
    <property type="entry name" value="SLH"/>
    <property type="match status" value="3"/>
</dbReference>
<dbReference type="InterPro" id="IPR051465">
    <property type="entry name" value="Cell_Envelope_Struct_Comp"/>
</dbReference>
<feature type="compositionally biased region" description="Low complexity" evidence="1">
    <location>
        <begin position="294"/>
        <end position="304"/>
    </location>
</feature>
<evidence type="ECO:0000313" key="3">
    <source>
        <dbReference type="EMBL" id="MBD0379587.1"/>
    </source>
</evidence>
<dbReference type="InterPro" id="IPR001119">
    <property type="entry name" value="SLH_dom"/>
</dbReference>
<keyword evidence="4" id="KW-1185">Reference proteome</keyword>
<dbReference type="PANTHER" id="PTHR43308:SF5">
    <property type="entry name" value="S-LAYER PROTEIN _ PEPTIDOGLYCAN ENDO-BETA-N-ACETYLGLUCOSAMINIDASE"/>
    <property type="match status" value="1"/>
</dbReference>
<dbReference type="Proteomes" id="UP000650466">
    <property type="component" value="Unassembled WGS sequence"/>
</dbReference>
<dbReference type="PANTHER" id="PTHR43308">
    <property type="entry name" value="OUTER MEMBRANE PROTEIN ALPHA-RELATED"/>
    <property type="match status" value="1"/>
</dbReference>
<dbReference type="RefSeq" id="WP_188173397.1">
    <property type="nucleotide sequence ID" value="NZ_JACVVD010000002.1"/>
</dbReference>
<comment type="caution">
    <text evidence="3">The sequence shown here is derived from an EMBL/GenBank/DDBJ whole genome shotgun (WGS) entry which is preliminary data.</text>
</comment>
<evidence type="ECO:0000256" key="1">
    <source>
        <dbReference type="SAM" id="MobiDB-lite"/>
    </source>
</evidence>
<protein>
    <submittedName>
        <fullName evidence="3">S-layer homology domain-containing protein</fullName>
    </submittedName>
</protein>
<feature type="domain" description="SLH" evidence="2">
    <location>
        <begin position="561"/>
        <end position="624"/>
    </location>
</feature>
<feature type="region of interest" description="Disordered" evidence="1">
    <location>
        <begin position="265"/>
        <end position="306"/>
    </location>
</feature>
<accession>A0A926QIQ6</accession>
<evidence type="ECO:0000313" key="4">
    <source>
        <dbReference type="Proteomes" id="UP000650466"/>
    </source>
</evidence>